<gene>
    <name evidence="6" type="ORF">GCM10010121_097170</name>
</gene>
<dbReference type="Pfam" id="PF00005">
    <property type="entry name" value="ABC_tran"/>
    <property type="match status" value="2"/>
</dbReference>
<keyword evidence="2" id="KW-0677">Repeat</keyword>
<evidence type="ECO:0000256" key="1">
    <source>
        <dbReference type="ARBA" id="ARBA00022448"/>
    </source>
</evidence>
<protein>
    <submittedName>
        <fullName evidence="6">Ribose/galactose/methyl galactoside import ATP-binding protein 3</fullName>
    </submittedName>
</protein>
<dbReference type="GO" id="GO:0016887">
    <property type="term" value="F:ATP hydrolysis activity"/>
    <property type="evidence" value="ECO:0007669"/>
    <property type="project" value="InterPro"/>
</dbReference>
<dbReference type="CDD" id="cd03215">
    <property type="entry name" value="ABC_Carb_Monos_II"/>
    <property type="match status" value="1"/>
</dbReference>
<feature type="domain" description="ABC transporter" evidence="5">
    <location>
        <begin position="15"/>
        <end position="253"/>
    </location>
</feature>
<dbReference type="PROSITE" id="PS50893">
    <property type="entry name" value="ABC_TRANSPORTER_2"/>
    <property type="match status" value="2"/>
</dbReference>
<dbReference type="SMART" id="SM00382">
    <property type="entry name" value="AAA"/>
    <property type="match status" value="2"/>
</dbReference>
<evidence type="ECO:0000313" key="7">
    <source>
        <dbReference type="Proteomes" id="UP000657574"/>
    </source>
</evidence>
<dbReference type="RefSeq" id="WP_189317670.1">
    <property type="nucleotide sequence ID" value="NZ_BMQA01000127.1"/>
</dbReference>
<evidence type="ECO:0000259" key="5">
    <source>
        <dbReference type="PROSITE" id="PS50893"/>
    </source>
</evidence>
<dbReference type="CDD" id="cd03216">
    <property type="entry name" value="ABC_Carb_Monos_I"/>
    <property type="match status" value="1"/>
</dbReference>
<dbReference type="PANTHER" id="PTHR43790:SF9">
    <property type="entry name" value="GALACTOFURANOSE TRANSPORTER ATP-BINDING PROTEIN YTFR"/>
    <property type="match status" value="1"/>
</dbReference>
<keyword evidence="4 6" id="KW-0067">ATP-binding</keyword>
<sequence>MTSDAIGPRPAPAALAISGLSKSFQGQWALRDVDFELGVGEVHALLGHNGSGKSTLIKILAGYHHPEHGAVATRNDEPFHLGSAAAASEAGLRFIHQDLGVIDELDTAENLRLGQAYQGKWWVSDRRERKAAADALASYGVHLDPGVPLSRLRAADRAMVAIVRALHSGQENSIIVLDEATASLPTEECVLLFDLVKRARDRGASIVWVTHKLHEVFSLADRVTVLRDGRKVATVPVATLDEPQLVELITGRQIENLHPVATAPSSEVILNVQGLTGPGVADASLSVHAGRVLGVTGLNGSGFDDLVHLVFGAAPRSSGEIRVGDSVLPLRHTPAQSIEAGMAFAPADRKTLSGIQSWSLRENMTLPKLRSGPVGWLSARSERRDVAVWLGRLGVVPSDPEALLSSLSGGNQQKVVIARWLRCGARVFLFEEPTAGVDVGAKTAIYEHLAAVVGLGAAVVIASSDIEEVVSVSDRVIVMREGRVVADLSGAALTVDRATAAALHESPAEKELAGQ</sequence>
<comment type="caution">
    <text evidence="6">The sequence shown here is derived from an EMBL/GenBank/DDBJ whole genome shotgun (WGS) entry which is preliminary data.</text>
</comment>
<dbReference type="PROSITE" id="PS00211">
    <property type="entry name" value="ABC_TRANSPORTER_1"/>
    <property type="match status" value="1"/>
</dbReference>
<organism evidence="6 7">
    <name type="scientific">Streptomyces brasiliensis</name>
    <dbReference type="NCBI Taxonomy" id="1954"/>
    <lineage>
        <taxon>Bacteria</taxon>
        <taxon>Bacillati</taxon>
        <taxon>Actinomycetota</taxon>
        <taxon>Actinomycetes</taxon>
        <taxon>Kitasatosporales</taxon>
        <taxon>Streptomycetaceae</taxon>
        <taxon>Streptomyces</taxon>
    </lineage>
</organism>
<keyword evidence="1" id="KW-0813">Transport</keyword>
<dbReference type="AlphaFoldDB" id="A0A917PCS6"/>
<dbReference type="InterPro" id="IPR003439">
    <property type="entry name" value="ABC_transporter-like_ATP-bd"/>
</dbReference>
<dbReference type="InterPro" id="IPR050107">
    <property type="entry name" value="ABC_carbohydrate_import_ATPase"/>
</dbReference>
<reference evidence="6" key="1">
    <citation type="journal article" date="2014" name="Int. J. Syst. Evol. Microbiol.">
        <title>Complete genome sequence of Corynebacterium casei LMG S-19264T (=DSM 44701T), isolated from a smear-ripened cheese.</title>
        <authorList>
            <consortium name="US DOE Joint Genome Institute (JGI-PGF)"/>
            <person name="Walter F."/>
            <person name="Albersmeier A."/>
            <person name="Kalinowski J."/>
            <person name="Ruckert C."/>
        </authorList>
    </citation>
    <scope>NUCLEOTIDE SEQUENCE</scope>
    <source>
        <strain evidence="6">JCM 3086</strain>
    </source>
</reference>
<dbReference type="Gene3D" id="3.40.50.300">
    <property type="entry name" value="P-loop containing nucleotide triphosphate hydrolases"/>
    <property type="match status" value="2"/>
</dbReference>
<dbReference type="EMBL" id="BMQA01000127">
    <property type="protein sequence ID" value="GGJ71153.1"/>
    <property type="molecule type" value="Genomic_DNA"/>
</dbReference>
<keyword evidence="7" id="KW-1185">Reference proteome</keyword>
<keyword evidence="3" id="KW-0547">Nucleotide-binding</keyword>
<name>A0A917PCS6_9ACTN</name>
<evidence type="ECO:0000313" key="6">
    <source>
        <dbReference type="EMBL" id="GGJ71153.1"/>
    </source>
</evidence>
<dbReference type="InterPro" id="IPR027417">
    <property type="entry name" value="P-loop_NTPase"/>
</dbReference>
<dbReference type="Proteomes" id="UP000657574">
    <property type="component" value="Unassembled WGS sequence"/>
</dbReference>
<accession>A0A917PCS6</accession>
<evidence type="ECO:0000256" key="4">
    <source>
        <dbReference type="ARBA" id="ARBA00022840"/>
    </source>
</evidence>
<feature type="domain" description="ABC transporter" evidence="5">
    <location>
        <begin position="252"/>
        <end position="506"/>
    </location>
</feature>
<evidence type="ECO:0000256" key="3">
    <source>
        <dbReference type="ARBA" id="ARBA00022741"/>
    </source>
</evidence>
<reference evidence="6" key="2">
    <citation type="submission" date="2020-09" db="EMBL/GenBank/DDBJ databases">
        <authorList>
            <person name="Sun Q."/>
            <person name="Ohkuma M."/>
        </authorList>
    </citation>
    <scope>NUCLEOTIDE SEQUENCE</scope>
    <source>
        <strain evidence="6">JCM 3086</strain>
    </source>
</reference>
<dbReference type="SUPFAM" id="SSF52540">
    <property type="entry name" value="P-loop containing nucleoside triphosphate hydrolases"/>
    <property type="match status" value="2"/>
</dbReference>
<dbReference type="InterPro" id="IPR017871">
    <property type="entry name" value="ABC_transporter-like_CS"/>
</dbReference>
<dbReference type="PANTHER" id="PTHR43790">
    <property type="entry name" value="CARBOHYDRATE TRANSPORT ATP-BINDING PROTEIN MG119-RELATED"/>
    <property type="match status" value="1"/>
</dbReference>
<dbReference type="InterPro" id="IPR003593">
    <property type="entry name" value="AAA+_ATPase"/>
</dbReference>
<proteinExistence type="predicted"/>
<evidence type="ECO:0000256" key="2">
    <source>
        <dbReference type="ARBA" id="ARBA00022737"/>
    </source>
</evidence>
<dbReference type="GO" id="GO:0005524">
    <property type="term" value="F:ATP binding"/>
    <property type="evidence" value="ECO:0007669"/>
    <property type="project" value="UniProtKB-KW"/>
</dbReference>